<dbReference type="PANTHER" id="PTHR34047:SF8">
    <property type="entry name" value="PROTEIN YKFC"/>
    <property type="match status" value="1"/>
</dbReference>
<gene>
    <name evidence="3" type="ORF">BROSI_A3223</name>
</gene>
<dbReference type="CDD" id="cd01651">
    <property type="entry name" value="RT_G2_intron"/>
    <property type="match status" value="1"/>
</dbReference>
<dbReference type="InterPro" id="IPR000477">
    <property type="entry name" value="RT_dom"/>
</dbReference>
<dbReference type="GO" id="GO:0003964">
    <property type="term" value="F:RNA-directed DNA polymerase activity"/>
    <property type="evidence" value="ECO:0007669"/>
    <property type="project" value="UniProtKB-KW"/>
</dbReference>
<dbReference type="SUPFAM" id="SSF56672">
    <property type="entry name" value="DNA/RNA polymerases"/>
    <property type="match status" value="1"/>
</dbReference>
<dbReference type="NCBIfam" id="TIGR04416">
    <property type="entry name" value="group_II_RT_mat"/>
    <property type="match status" value="1"/>
</dbReference>
<keyword evidence="3" id="KW-0548">Nucleotidyltransferase</keyword>
<evidence type="ECO:0000313" key="3">
    <source>
        <dbReference type="EMBL" id="GAN34680.1"/>
    </source>
</evidence>
<name>A0ABQ0K1R1_9BACT</name>
<organism evidence="3 4">
    <name type="scientific">Candidatus Brocadia sinica JPN1</name>
    <dbReference type="NCBI Taxonomy" id="1197129"/>
    <lineage>
        <taxon>Bacteria</taxon>
        <taxon>Pseudomonadati</taxon>
        <taxon>Planctomycetota</taxon>
        <taxon>Candidatus Brocadiia</taxon>
        <taxon>Candidatus Brocadiales</taxon>
        <taxon>Candidatus Brocadiaceae</taxon>
        <taxon>Candidatus Brocadia</taxon>
    </lineage>
</organism>
<dbReference type="InterPro" id="IPR030931">
    <property type="entry name" value="Group_II_RT_mat"/>
</dbReference>
<dbReference type="InterPro" id="IPR051083">
    <property type="entry name" value="GrpII_Intron_Splice-Mob/Def"/>
</dbReference>
<keyword evidence="3" id="KW-0808">Transferase</keyword>
<evidence type="ECO:0000259" key="2">
    <source>
        <dbReference type="PROSITE" id="PS50878"/>
    </source>
</evidence>
<dbReference type="RefSeq" id="WP_052564647.1">
    <property type="nucleotide sequence ID" value="NZ_BAFN01000001.1"/>
</dbReference>
<dbReference type="Pfam" id="PF00078">
    <property type="entry name" value="RVT_1"/>
    <property type="match status" value="1"/>
</dbReference>
<reference evidence="4" key="1">
    <citation type="journal article" date="2015" name="Genome Announc.">
        <title>Draft Genome Sequence of an Anaerobic Ammonium-Oxidizing Bacterium, "Candidatus Brocadia sinica".</title>
        <authorList>
            <person name="Oshiki M."/>
            <person name="Shinyako-Hata K."/>
            <person name="Satoh H."/>
            <person name="Okabe S."/>
        </authorList>
    </citation>
    <scope>NUCLEOTIDE SEQUENCE [LARGE SCALE GENOMIC DNA]</scope>
    <source>
        <strain evidence="4">JPN1</strain>
    </source>
</reference>
<sequence>MGCKTRISKQSGNTVEKYGFGNQSKGNYREMLKYHSLRDKVFGLKNLYAAFRHVKKNKGKAGLDRVSIKQFESDLENNIMNIHKELKTTVYKPSPVLRVYIPKGKHDKRPLGIPIVKDRVIQQAFRQIIEPIFEKEFSDNSFGFRQNRCCHDAIKRLEMYKQEGYTSVLDADIKAFYDTIPHKLIMDRLREKIADGWVLNSIENMLKAGVMEDGIVHKTTEGTPQRGVIFPLLANLVGDIIDKELEKAGYKFVRYANDFVVMAKTKEELPAALSYVKEIIEEKLGLELSKDKTKLTNFKRGFRFLGYNFSGNYKGISTKSLDKLKSLS</sequence>
<protein>
    <submittedName>
        <fullName evidence="3">RNA-directed DNA polymerase</fullName>
    </submittedName>
</protein>
<dbReference type="Proteomes" id="UP000032309">
    <property type="component" value="Unassembled WGS sequence"/>
</dbReference>
<comment type="caution">
    <text evidence="3">The sequence shown here is derived from an EMBL/GenBank/DDBJ whole genome shotgun (WGS) entry which is preliminary data.</text>
</comment>
<proteinExistence type="inferred from homology"/>
<keyword evidence="4" id="KW-1185">Reference proteome</keyword>
<accession>A0ABQ0K1R1</accession>
<dbReference type="PROSITE" id="PS50878">
    <property type="entry name" value="RT_POL"/>
    <property type="match status" value="1"/>
</dbReference>
<evidence type="ECO:0000313" key="4">
    <source>
        <dbReference type="Proteomes" id="UP000032309"/>
    </source>
</evidence>
<dbReference type="EMBL" id="BAFN01000001">
    <property type="protein sequence ID" value="GAN34680.1"/>
    <property type="molecule type" value="Genomic_DNA"/>
</dbReference>
<feature type="domain" description="Reverse transcriptase" evidence="2">
    <location>
        <begin position="82"/>
        <end position="309"/>
    </location>
</feature>
<dbReference type="InterPro" id="IPR043502">
    <property type="entry name" value="DNA/RNA_pol_sf"/>
</dbReference>
<evidence type="ECO:0000256" key="1">
    <source>
        <dbReference type="ARBA" id="ARBA00034120"/>
    </source>
</evidence>
<dbReference type="PANTHER" id="PTHR34047">
    <property type="entry name" value="NUCLEAR INTRON MATURASE 1, MITOCHONDRIAL-RELATED"/>
    <property type="match status" value="1"/>
</dbReference>
<comment type="similarity">
    <text evidence="1">Belongs to the bacterial reverse transcriptase family.</text>
</comment>
<keyword evidence="3" id="KW-0695">RNA-directed DNA polymerase</keyword>